<protein>
    <submittedName>
        <fullName evidence="1">Uncharacterized protein</fullName>
    </submittedName>
</protein>
<sequence length="51" mass="5459">ASPTTQPGFQGIPDRAIVGEDKPVSSCSDHRSAPLTVGSPIRWFLALIVWP</sequence>
<dbReference type="HOGENOM" id="CLU_3111997_0_0_1"/>
<keyword evidence="2" id="KW-1185">Reference proteome</keyword>
<dbReference type="RefSeq" id="XP_014568412.1">
    <property type="nucleotide sequence ID" value="XM_014712926.1"/>
</dbReference>
<name>G7EB76_MIXOS</name>
<dbReference type="EMBL" id="BABT02000268">
    <property type="protein sequence ID" value="GAB00087.1"/>
    <property type="molecule type" value="Genomic_DNA"/>
</dbReference>
<gene>
    <name evidence="1" type="primary">Mo06789</name>
    <name evidence="1" type="ORF">E5Q_06789</name>
</gene>
<dbReference type="RefSeq" id="XP_014568877.1">
    <property type="nucleotide sequence ID" value="XM_014713391.1"/>
</dbReference>
<organism evidence="1 2">
    <name type="scientific">Mixia osmundae (strain CBS 9802 / IAM 14324 / JCM 22182 / KY 12970)</name>
    <dbReference type="NCBI Taxonomy" id="764103"/>
    <lineage>
        <taxon>Eukaryota</taxon>
        <taxon>Fungi</taxon>
        <taxon>Dikarya</taxon>
        <taxon>Basidiomycota</taxon>
        <taxon>Pucciniomycotina</taxon>
        <taxon>Mixiomycetes</taxon>
        <taxon>Mixiales</taxon>
        <taxon>Mixiaceae</taxon>
        <taxon>Mixia</taxon>
    </lineage>
</organism>
<accession>G7EB76</accession>
<dbReference type="AlphaFoldDB" id="G7EB76"/>
<evidence type="ECO:0000313" key="2">
    <source>
        <dbReference type="Proteomes" id="UP000009131"/>
    </source>
</evidence>
<comment type="caution">
    <text evidence="1">The sequence shown here is derived from an EMBL/GenBank/DDBJ whole genome shotgun (WGS) entry which is preliminary data.</text>
</comment>
<dbReference type="InParanoid" id="G7EB76"/>
<dbReference type="Proteomes" id="UP000009131">
    <property type="component" value="Unassembled WGS sequence"/>
</dbReference>
<reference evidence="1 2" key="2">
    <citation type="journal article" date="2012" name="Open Biol.">
        <title>Characteristics of nucleosomes and linker DNA regions on the genome of the basidiomycete Mixia osmundae revealed by mono- and dinucleosome mapping.</title>
        <authorList>
            <person name="Nishida H."/>
            <person name="Kondo S."/>
            <person name="Matsumoto T."/>
            <person name="Suzuki Y."/>
            <person name="Yoshikawa H."/>
            <person name="Taylor T.D."/>
            <person name="Sugiyama J."/>
        </authorList>
    </citation>
    <scope>NUCLEOTIDE SEQUENCE [LARGE SCALE GENOMIC DNA]</scope>
    <source>
        <strain evidence="2">CBS 9802 / IAM 14324 / JCM 22182 / KY 12970</strain>
    </source>
</reference>
<reference evidence="1 2" key="1">
    <citation type="journal article" date="2011" name="J. Gen. Appl. Microbiol.">
        <title>Draft genome sequencing of the enigmatic basidiomycete Mixia osmundae.</title>
        <authorList>
            <person name="Nishida H."/>
            <person name="Nagatsuka Y."/>
            <person name="Sugiyama J."/>
        </authorList>
    </citation>
    <scope>NUCLEOTIDE SEQUENCE [LARGE SCALE GENOMIC DNA]</scope>
    <source>
        <strain evidence="2">CBS 9802 / IAM 14324 / JCM 22182 / KY 12970</strain>
    </source>
</reference>
<proteinExistence type="predicted"/>
<evidence type="ECO:0000313" key="1">
    <source>
        <dbReference type="EMBL" id="GAB00087.1"/>
    </source>
</evidence>
<feature type="non-terminal residue" evidence="1">
    <location>
        <position position="1"/>
    </location>
</feature>